<dbReference type="InterPro" id="IPR042176">
    <property type="entry name" value="Pantoate_ligase_C"/>
</dbReference>
<dbReference type="EC" id="6.3.2.1" evidence="4"/>
<dbReference type="NCBIfam" id="TIGR00125">
    <property type="entry name" value="cyt_tran_rel"/>
    <property type="match status" value="1"/>
</dbReference>
<protein>
    <recommendedName>
        <fullName evidence="4">pantoate--beta-alanine ligase (AMP-forming)</fullName>
        <ecNumber evidence="4">6.3.2.1</ecNumber>
    </recommendedName>
</protein>
<comment type="function">
    <text evidence="11">Catalyzes the condensation of pantoate with beta-alanine in an ATP-dependent reaction via a pantoyl-adenylate intermediate.</text>
</comment>
<evidence type="ECO:0000256" key="5">
    <source>
        <dbReference type="ARBA" id="ARBA00022490"/>
    </source>
</evidence>
<reference evidence="12" key="1">
    <citation type="submission" date="2020-05" db="EMBL/GenBank/DDBJ databases">
        <authorList>
            <person name="Chiriac C."/>
            <person name="Salcher M."/>
            <person name="Ghai R."/>
            <person name="Kavagutti S V."/>
        </authorList>
    </citation>
    <scope>NUCLEOTIDE SEQUENCE</scope>
</reference>
<name>A0A6J7CS50_9ZZZZ</name>
<evidence type="ECO:0000256" key="10">
    <source>
        <dbReference type="ARBA" id="ARBA00048258"/>
    </source>
</evidence>
<dbReference type="PANTHER" id="PTHR21299:SF1">
    <property type="entry name" value="PANTOATE--BETA-ALANINE LIGASE"/>
    <property type="match status" value="1"/>
</dbReference>
<evidence type="ECO:0000256" key="3">
    <source>
        <dbReference type="ARBA" id="ARBA00009256"/>
    </source>
</evidence>
<dbReference type="InterPro" id="IPR003721">
    <property type="entry name" value="Pantoate_ligase"/>
</dbReference>
<accession>A0A6J7CS50</accession>
<evidence type="ECO:0000256" key="11">
    <source>
        <dbReference type="ARBA" id="ARBA00055042"/>
    </source>
</evidence>
<dbReference type="FunFam" id="3.40.50.620:FF:000114">
    <property type="entry name" value="Pantothenate synthetase"/>
    <property type="match status" value="1"/>
</dbReference>
<dbReference type="CDD" id="cd00560">
    <property type="entry name" value="PanC"/>
    <property type="match status" value="1"/>
</dbReference>
<evidence type="ECO:0000256" key="7">
    <source>
        <dbReference type="ARBA" id="ARBA00022655"/>
    </source>
</evidence>
<evidence type="ECO:0000256" key="1">
    <source>
        <dbReference type="ARBA" id="ARBA00004496"/>
    </source>
</evidence>
<dbReference type="GO" id="GO:0004592">
    <property type="term" value="F:pantoate-beta-alanine ligase activity"/>
    <property type="evidence" value="ECO:0007669"/>
    <property type="project" value="UniProtKB-EC"/>
</dbReference>
<keyword evidence="7" id="KW-0566">Pantothenate biosynthesis</keyword>
<comment type="similarity">
    <text evidence="3">Belongs to the pantothenate synthetase family.</text>
</comment>
<comment type="catalytic activity">
    <reaction evidence="10">
        <text>(R)-pantoate + beta-alanine + ATP = (R)-pantothenate + AMP + diphosphate + H(+)</text>
        <dbReference type="Rhea" id="RHEA:10912"/>
        <dbReference type="ChEBI" id="CHEBI:15378"/>
        <dbReference type="ChEBI" id="CHEBI:15980"/>
        <dbReference type="ChEBI" id="CHEBI:29032"/>
        <dbReference type="ChEBI" id="CHEBI:30616"/>
        <dbReference type="ChEBI" id="CHEBI:33019"/>
        <dbReference type="ChEBI" id="CHEBI:57966"/>
        <dbReference type="ChEBI" id="CHEBI:456215"/>
        <dbReference type="EC" id="6.3.2.1"/>
    </reaction>
</comment>
<evidence type="ECO:0000256" key="4">
    <source>
        <dbReference type="ARBA" id="ARBA00012219"/>
    </source>
</evidence>
<dbReference type="Gene3D" id="3.40.50.620">
    <property type="entry name" value="HUPs"/>
    <property type="match status" value="1"/>
</dbReference>
<dbReference type="GO" id="GO:0015940">
    <property type="term" value="P:pantothenate biosynthetic process"/>
    <property type="evidence" value="ECO:0007669"/>
    <property type="project" value="UniProtKB-UniPathway"/>
</dbReference>
<keyword evidence="9" id="KW-0067">ATP-binding</keyword>
<dbReference type="GO" id="GO:0005524">
    <property type="term" value="F:ATP binding"/>
    <property type="evidence" value="ECO:0007669"/>
    <property type="project" value="UniProtKB-KW"/>
</dbReference>
<dbReference type="InterPro" id="IPR004821">
    <property type="entry name" value="Cyt_trans-like"/>
</dbReference>
<proteinExistence type="inferred from homology"/>
<comment type="subcellular location">
    <subcellularLocation>
        <location evidence="1">Cytoplasm</location>
    </subcellularLocation>
</comment>
<dbReference type="HAMAP" id="MF_00158">
    <property type="entry name" value="PanC"/>
    <property type="match status" value="1"/>
</dbReference>
<evidence type="ECO:0000313" key="12">
    <source>
        <dbReference type="EMBL" id="CAB4861267.1"/>
    </source>
</evidence>
<evidence type="ECO:0000256" key="6">
    <source>
        <dbReference type="ARBA" id="ARBA00022598"/>
    </source>
</evidence>
<dbReference type="SUPFAM" id="SSF52374">
    <property type="entry name" value="Nucleotidylyl transferase"/>
    <property type="match status" value="1"/>
</dbReference>
<keyword evidence="5" id="KW-0963">Cytoplasm</keyword>
<comment type="pathway">
    <text evidence="2">Cofactor biosynthesis; (R)-pantothenate biosynthesis; (R)-pantothenate from (R)-pantoate and beta-alanine: step 1/1.</text>
</comment>
<dbReference type="Pfam" id="PF02569">
    <property type="entry name" value="Pantoate_ligase"/>
    <property type="match status" value="1"/>
</dbReference>
<dbReference type="PANTHER" id="PTHR21299">
    <property type="entry name" value="CYTIDYLATE KINASE/PANTOATE-BETA-ALANINE LIGASE"/>
    <property type="match status" value="1"/>
</dbReference>
<keyword evidence="6" id="KW-0436">Ligase</keyword>
<dbReference type="GO" id="GO:0005829">
    <property type="term" value="C:cytosol"/>
    <property type="evidence" value="ECO:0007669"/>
    <property type="project" value="TreeGrafter"/>
</dbReference>
<dbReference type="EMBL" id="CAFBLQ010000016">
    <property type="protein sequence ID" value="CAB4861267.1"/>
    <property type="molecule type" value="Genomic_DNA"/>
</dbReference>
<dbReference type="AlphaFoldDB" id="A0A6J7CS50"/>
<dbReference type="Gene3D" id="3.30.1300.10">
    <property type="entry name" value="Pantoate-beta-alanine ligase, C-terminal domain"/>
    <property type="match status" value="1"/>
</dbReference>
<dbReference type="InterPro" id="IPR014729">
    <property type="entry name" value="Rossmann-like_a/b/a_fold"/>
</dbReference>
<sequence>MTVLHTIAQLRNAVAAARNAGGTIALVPTMGALHDGHGSLIRSARDHADLVVVSVFVNPTQFDDPSDLAAYPRTLDDDARAAAAAGADIVFAPSAAEIYPDGFATTVALRGALTQTLEGAERGVGHFDGVTTVVAKLITICSPDLACFGEKDAQQLAVVRRMVDDLNLPVRIVACPTVRDSDGLAMSSRNRRLSPAQREAALALPRALADAADGVRSGRLSDPAELEQDGLAQLHAAGMQPAYLRAVDPATFEAVTRLDRPVLIVGAARIGDVRLIDNLSAAPAALDSTRPTPVQTAEAVTA</sequence>
<organism evidence="12">
    <name type="scientific">freshwater metagenome</name>
    <dbReference type="NCBI Taxonomy" id="449393"/>
    <lineage>
        <taxon>unclassified sequences</taxon>
        <taxon>metagenomes</taxon>
        <taxon>ecological metagenomes</taxon>
    </lineage>
</organism>
<gene>
    <name evidence="12" type="ORF">UFOPK3423_00242</name>
</gene>
<evidence type="ECO:0000256" key="9">
    <source>
        <dbReference type="ARBA" id="ARBA00022840"/>
    </source>
</evidence>
<evidence type="ECO:0000256" key="2">
    <source>
        <dbReference type="ARBA" id="ARBA00004990"/>
    </source>
</evidence>
<evidence type="ECO:0000256" key="8">
    <source>
        <dbReference type="ARBA" id="ARBA00022741"/>
    </source>
</evidence>
<dbReference type="NCBIfam" id="TIGR00018">
    <property type="entry name" value="panC"/>
    <property type="match status" value="1"/>
</dbReference>
<dbReference type="UniPathway" id="UPA00028">
    <property type="reaction ID" value="UER00005"/>
</dbReference>
<keyword evidence="8" id="KW-0547">Nucleotide-binding</keyword>